<name>W6MMV6_9ASCO</name>
<dbReference type="GO" id="GO:0008121">
    <property type="term" value="F:quinol-cytochrome-c reductase activity"/>
    <property type="evidence" value="ECO:0007669"/>
    <property type="project" value="EnsemblFungi"/>
</dbReference>
<dbReference type="InterPro" id="IPR011249">
    <property type="entry name" value="Metalloenz_LuxS/M16"/>
</dbReference>
<evidence type="ECO:0000259" key="2">
    <source>
        <dbReference type="Pfam" id="PF05193"/>
    </source>
</evidence>
<dbReference type="PANTHER" id="PTHR11851">
    <property type="entry name" value="METALLOPROTEASE"/>
    <property type="match status" value="1"/>
</dbReference>
<dbReference type="RefSeq" id="XP_022459521.1">
    <property type="nucleotide sequence ID" value="XM_022601927.1"/>
</dbReference>
<dbReference type="InterPro" id="IPR011765">
    <property type="entry name" value="Pept_M16_N"/>
</dbReference>
<sequence>MFSKRFLSTSVAKAKITQLANGLTVATKSVPSSTSTIGLYSAAGSRAENPYNSGVSTLLGSVLAKSAYSSSLASGVIVSSSNSKETTGVTFSFANGALSDALSVFEKTLSTKAVESTFSDAELIKSEAEKAASFSESLEEKPIERVLEHLTSTAFQSTSLALPTYGKAETVGTLEPMDLTSFFGKYFINSNLALVGTGDVDHEKLIEFASKLTFASGVKPVTKPAKFLGSEVRLRDDTLPSAYVAIAAKGESVLSPNYYVAKVAAKVNGSYSTASPFYKLQGGKLADLVSEYHLADTFSHFSTSYSDTGLWGFVTKSSNIDNLDDLIHFTLKDWGRLSTSISEAEIERAKSALKVELLGTEVTPLEASDKLASDALVSGFEASAAEIVSRIDKVTTSDVTKWAQATLYDQDIAVSGTGQIEALFDYNRIRNDMSMMRW</sequence>
<dbReference type="STRING" id="1382522.W6MMV6"/>
<evidence type="ECO:0000259" key="1">
    <source>
        <dbReference type="Pfam" id="PF00675"/>
    </source>
</evidence>
<evidence type="ECO:0008006" key="5">
    <source>
        <dbReference type="Google" id="ProtNLM"/>
    </source>
</evidence>
<dbReference type="InterPro" id="IPR050361">
    <property type="entry name" value="MPP/UQCRC_Complex"/>
</dbReference>
<dbReference type="GO" id="GO:0046872">
    <property type="term" value="F:metal ion binding"/>
    <property type="evidence" value="ECO:0007669"/>
    <property type="project" value="InterPro"/>
</dbReference>
<organism evidence="3 4">
    <name type="scientific">Kuraishia capsulata CBS 1993</name>
    <dbReference type="NCBI Taxonomy" id="1382522"/>
    <lineage>
        <taxon>Eukaryota</taxon>
        <taxon>Fungi</taxon>
        <taxon>Dikarya</taxon>
        <taxon>Ascomycota</taxon>
        <taxon>Saccharomycotina</taxon>
        <taxon>Pichiomycetes</taxon>
        <taxon>Pichiales</taxon>
        <taxon>Pichiaceae</taxon>
        <taxon>Kuraishia</taxon>
    </lineage>
</organism>
<dbReference type="OrthoDB" id="10251424at2759"/>
<accession>W6MMV6</accession>
<protein>
    <recommendedName>
        <fullName evidence="5">Peptidase M16 N-terminal domain-containing protein</fullName>
    </recommendedName>
</protein>
<dbReference type="SUPFAM" id="SSF63411">
    <property type="entry name" value="LuxS/MPP-like metallohydrolase"/>
    <property type="match status" value="2"/>
</dbReference>
<dbReference type="Pfam" id="PF05193">
    <property type="entry name" value="Peptidase_M16_C"/>
    <property type="match status" value="1"/>
</dbReference>
<feature type="domain" description="Peptidase M16 N-terminal" evidence="1">
    <location>
        <begin position="25"/>
        <end position="166"/>
    </location>
</feature>
<dbReference type="AlphaFoldDB" id="W6MMV6"/>
<dbReference type="GO" id="GO:0006122">
    <property type="term" value="P:mitochondrial electron transport, ubiquinol to cytochrome c"/>
    <property type="evidence" value="ECO:0007669"/>
    <property type="project" value="EnsemblFungi"/>
</dbReference>
<dbReference type="GO" id="GO:0045275">
    <property type="term" value="C:respiratory chain complex III"/>
    <property type="evidence" value="ECO:0007669"/>
    <property type="project" value="EnsemblFungi"/>
</dbReference>
<gene>
    <name evidence="3" type="ORF">KUCA_T00003506001</name>
</gene>
<proteinExistence type="predicted"/>
<reference evidence="3" key="1">
    <citation type="submission" date="2013-12" db="EMBL/GenBank/DDBJ databases">
        <authorList>
            <person name="Genoscope - CEA"/>
        </authorList>
    </citation>
    <scope>NUCLEOTIDE SEQUENCE</scope>
    <source>
        <strain evidence="3">CBS 1993</strain>
    </source>
</reference>
<dbReference type="Pfam" id="PF00675">
    <property type="entry name" value="Peptidase_M16"/>
    <property type="match status" value="1"/>
</dbReference>
<dbReference type="EMBL" id="HG793128">
    <property type="protein sequence ID" value="CDK27528.1"/>
    <property type="molecule type" value="Genomic_DNA"/>
</dbReference>
<reference evidence="3" key="2">
    <citation type="submission" date="2014-02" db="EMBL/GenBank/DDBJ databases">
        <title>Complete DNA sequence of /Kuraishia capsulata/ illustrates novel genomic features among budding yeasts (/Saccharomycotina/).</title>
        <authorList>
            <person name="Morales L."/>
            <person name="Noel B."/>
            <person name="Porcel B."/>
            <person name="Marcet-Houben M."/>
            <person name="Hullo M-F."/>
            <person name="Sacerdot C."/>
            <person name="Tekaia F."/>
            <person name="Leh-Louis V."/>
            <person name="Despons L."/>
            <person name="Khanna V."/>
            <person name="Aury J-M."/>
            <person name="Barbe V."/>
            <person name="Couloux A."/>
            <person name="Labadie K."/>
            <person name="Pelletier E."/>
            <person name="Souciet J-L."/>
            <person name="Boekhout T."/>
            <person name="Gabaldon T."/>
            <person name="Wincker P."/>
            <person name="Dujon B."/>
        </authorList>
    </citation>
    <scope>NUCLEOTIDE SEQUENCE</scope>
    <source>
        <strain evidence="3">CBS 1993</strain>
    </source>
</reference>
<dbReference type="GO" id="GO:0006627">
    <property type="term" value="P:protein processing involved in protein targeting to mitochondrion"/>
    <property type="evidence" value="ECO:0007669"/>
    <property type="project" value="TreeGrafter"/>
</dbReference>
<dbReference type="PANTHER" id="PTHR11851:SF126">
    <property type="entry name" value="CYTOCHROME B-C1 COMPLEX SUBUNIT 1, MITOCHONDRIAL"/>
    <property type="match status" value="1"/>
</dbReference>
<dbReference type="HOGENOM" id="CLU_009902_4_2_1"/>
<dbReference type="InterPro" id="IPR007863">
    <property type="entry name" value="Peptidase_M16_C"/>
</dbReference>
<dbReference type="GO" id="GO:0005743">
    <property type="term" value="C:mitochondrial inner membrane"/>
    <property type="evidence" value="ECO:0007669"/>
    <property type="project" value="EnsemblFungi"/>
</dbReference>
<dbReference type="GeneID" id="34520909"/>
<keyword evidence="4" id="KW-1185">Reference proteome</keyword>
<dbReference type="GO" id="GO:0004222">
    <property type="term" value="F:metalloendopeptidase activity"/>
    <property type="evidence" value="ECO:0007669"/>
    <property type="project" value="TreeGrafter"/>
</dbReference>
<evidence type="ECO:0000313" key="4">
    <source>
        <dbReference type="Proteomes" id="UP000019384"/>
    </source>
</evidence>
<evidence type="ECO:0000313" key="3">
    <source>
        <dbReference type="EMBL" id="CDK27528.1"/>
    </source>
</evidence>
<feature type="domain" description="Peptidase M16 C-terminal" evidence="2">
    <location>
        <begin position="177"/>
        <end position="353"/>
    </location>
</feature>
<dbReference type="Gene3D" id="3.30.830.10">
    <property type="entry name" value="Metalloenzyme, LuxS/M16 peptidase-like"/>
    <property type="match status" value="2"/>
</dbReference>
<dbReference type="Proteomes" id="UP000019384">
    <property type="component" value="Unassembled WGS sequence"/>
</dbReference>